<dbReference type="PANTHER" id="PTHR33322:SF16">
    <property type="entry name" value="BAG FAMILY MOLECULAR CHAPERONE REGULATOR 6"/>
    <property type="match status" value="1"/>
</dbReference>
<dbReference type="Gene3D" id="1.20.58.120">
    <property type="entry name" value="BAG domain"/>
    <property type="match status" value="1"/>
</dbReference>
<evidence type="ECO:0000256" key="1">
    <source>
        <dbReference type="ARBA" id="ARBA00023186"/>
    </source>
</evidence>
<evidence type="ECO:0000313" key="6">
    <source>
        <dbReference type="Proteomes" id="UP001152484"/>
    </source>
</evidence>
<dbReference type="PANTHER" id="PTHR33322">
    <property type="entry name" value="BAG DOMAIN CONTAINING PROTEIN, EXPRESSED"/>
    <property type="match status" value="1"/>
</dbReference>
<feature type="region of interest" description="Disordered" evidence="3">
    <location>
        <begin position="775"/>
        <end position="807"/>
    </location>
</feature>
<dbReference type="EMBL" id="CAMAPE010000035">
    <property type="protein sequence ID" value="CAH9096719.1"/>
    <property type="molecule type" value="Genomic_DNA"/>
</dbReference>
<dbReference type="Pfam" id="PF02179">
    <property type="entry name" value="BAG"/>
    <property type="match status" value="1"/>
</dbReference>
<name>A0A9P0ZEL2_CUSEU</name>
<feature type="region of interest" description="Disordered" evidence="3">
    <location>
        <begin position="284"/>
        <end position="389"/>
    </location>
</feature>
<protein>
    <recommendedName>
        <fullName evidence="4">BAG domain-containing protein</fullName>
    </recommendedName>
</protein>
<evidence type="ECO:0000259" key="4">
    <source>
        <dbReference type="PROSITE" id="PS51035"/>
    </source>
</evidence>
<dbReference type="InterPro" id="IPR003103">
    <property type="entry name" value="BAG_domain"/>
</dbReference>
<feature type="compositionally biased region" description="Polar residues" evidence="3">
    <location>
        <begin position="305"/>
        <end position="318"/>
    </location>
</feature>
<feature type="region of interest" description="Disordered" evidence="3">
    <location>
        <begin position="821"/>
        <end position="957"/>
    </location>
</feature>
<dbReference type="PROSITE" id="PS50096">
    <property type="entry name" value="IQ"/>
    <property type="match status" value="1"/>
</dbReference>
<dbReference type="SUPFAM" id="SSF63491">
    <property type="entry name" value="BAG domain"/>
    <property type="match status" value="1"/>
</dbReference>
<proteinExistence type="predicted"/>
<feature type="compositionally biased region" description="Basic and acidic residues" evidence="3">
    <location>
        <begin position="230"/>
        <end position="242"/>
    </location>
</feature>
<reference evidence="5" key="1">
    <citation type="submission" date="2022-07" db="EMBL/GenBank/DDBJ databases">
        <authorList>
            <person name="Macas J."/>
            <person name="Novak P."/>
            <person name="Neumann P."/>
        </authorList>
    </citation>
    <scope>NUCLEOTIDE SEQUENCE</scope>
</reference>
<evidence type="ECO:0000256" key="3">
    <source>
        <dbReference type="SAM" id="MobiDB-lite"/>
    </source>
</evidence>
<dbReference type="PROSITE" id="PS51035">
    <property type="entry name" value="BAG"/>
    <property type="match status" value="1"/>
</dbReference>
<comment type="caution">
    <text evidence="5">The sequence shown here is derived from an EMBL/GenBank/DDBJ whole genome shotgun (WGS) entry which is preliminary data.</text>
</comment>
<dbReference type="GO" id="GO:0006457">
    <property type="term" value="P:protein folding"/>
    <property type="evidence" value="ECO:0007669"/>
    <property type="project" value="TreeGrafter"/>
</dbReference>
<dbReference type="GO" id="GO:0009506">
    <property type="term" value="C:plasmodesma"/>
    <property type="evidence" value="ECO:0007669"/>
    <property type="project" value="TreeGrafter"/>
</dbReference>
<keyword evidence="2" id="KW-0175">Coiled coil</keyword>
<organism evidence="5 6">
    <name type="scientific">Cuscuta europaea</name>
    <name type="common">European dodder</name>
    <dbReference type="NCBI Taxonomy" id="41803"/>
    <lineage>
        <taxon>Eukaryota</taxon>
        <taxon>Viridiplantae</taxon>
        <taxon>Streptophyta</taxon>
        <taxon>Embryophyta</taxon>
        <taxon>Tracheophyta</taxon>
        <taxon>Spermatophyta</taxon>
        <taxon>Magnoliopsida</taxon>
        <taxon>eudicotyledons</taxon>
        <taxon>Gunneridae</taxon>
        <taxon>Pentapetalae</taxon>
        <taxon>asterids</taxon>
        <taxon>lamiids</taxon>
        <taxon>Solanales</taxon>
        <taxon>Convolvulaceae</taxon>
        <taxon>Cuscuteae</taxon>
        <taxon>Cuscuta</taxon>
        <taxon>Cuscuta subgen. Cuscuta</taxon>
    </lineage>
</organism>
<evidence type="ECO:0000313" key="5">
    <source>
        <dbReference type="EMBL" id="CAH9096719.1"/>
    </source>
</evidence>
<dbReference type="SMART" id="SM00264">
    <property type="entry name" value="BAG"/>
    <property type="match status" value="1"/>
</dbReference>
<gene>
    <name evidence="5" type="ORF">CEURO_LOCUS13518</name>
</gene>
<feature type="compositionally biased region" description="Basic and acidic residues" evidence="3">
    <location>
        <begin position="776"/>
        <end position="807"/>
    </location>
</feature>
<dbReference type="AlphaFoldDB" id="A0A9P0ZEL2"/>
<dbReference type="InterPro" id="IPR036533">
    <property type="entry name" value="BAG_dom_sf"/>
</dbReference>
<feature type="region of interest" description="Disordered" evidence="3">
    <location>
        <begin position="228"/>
        <end position="271"/>
    </location>
</feature>
<dbReference type="InterPro" id="IPR040400">
    <property type="entry name" value="BAG5/6/7/8"/>
</dbReference>
<feature type="compositionally biased region" description="Basic and acidic residues" evidence="3">
    <location>
        <begin position="322"/>
        <end position="336"/>
    </location>
</feature>
<keyword evidence="1" id="KW-0143">Chaperone</keyword>
<feature type="compositionally biased region" description="Basic and acidic residues" evidence="3">
    <location>
        <begin position="919"/>
        <end position="940"/>
    </location>
</feature>
<dbReference type="Proteomes" id="UP001152484">
    <property type="component" value="Unassembled WGS sequence"/>
</dbReference>
<keyword evidence="6" id="KW-1185">Reference proteome</keyword>
<dbReference type="OrthoDB" id="787121at2759"/>
<feature type="compositionally biased region" description="Low complexity" evidence="3">
    <location>
        <begin position="945"/>
        <end position="956"/>
    </location>
</feature>
<feature type="compositionally biased region" description="Low complexity" evidence="3">
    <location>
        <begin position="878"/>
        <end position="888"/>
    </location>
</feature>
<sequence length="1029" mass="113289">MDSDPYHKNQIPSFPYSYYYPNAQIPARPDMNVDPGKFYGSWPLGGYPCPVPHGGCCHSSNFQQPSSYAPRPPYPHIAPHPFHYAPPGPYPFHYVPPPYFSMEQPHYGFPNHFPTDHHCCGCPNHPCKKNETKDLKIEEHDENVDRKNGEAMVPFNAWSHPYPVGWFPYGDVSREYPKEQGKGYSGWSPLNYMHNSEGLKDGEDLRLTTPHKQDGKSMPFPYPIVWMPDQPKDNPKIGRKVIDLGPKSSSDQELPQLLEPNPKGSLDDEGKAFNSGIEERKTVNKGVSFPKVIPVKQLEDHNDMRSPSNQTEGNSSHATMKPKNENGDKKIIKENGPKQQVSSPKKPSKLPPVCLRVDPFPRKKGHNKPLDRPKDKHTAPSNGVGTSECKCADEVSNTAEGSKCSNETVKVNIEETTQGEDAHKEVNAGCDIPTGESESGVGSVGIKGVAPCEQEKRTCPGVVLCNNTKGQTETLTKVKFSGSEAATKIQSAYRGFEVRKWETLKKLKQISRFREQVAELRTHIQALEDSSEKPVDDKQKNVIAETIMNLLLKLDAIQGLHPSVREVRKSVTRELVSLQEKLDSLIDRSSQQAITKHHLTAENAISVDGCATSIDGNATVIQGHPNNTMEQSEEGELLPLPLENLNGMVPNDGQDNDDQLSSMELLEAKEKILDLVECPSTNNDAEKTDASCLDILSQEEQQMGPDGSCLLKDQLKEAAQVSPLGNILNSVEHEEAEAKNDQEAGICSQTSEATKGVIDGFPQDEAGLVEAGHLNRKLEDDDQKKQQVQDENDELKSGGETAPKEAGEAVVNETAAAAEVAGWTACSDQEGDSKHVVEDNEKLDRDMEGDDQKKQQVQDENVELESGTETTAREEAVVNETVAAAEVAGWSAPSDQAGDSNHVMEDNGKLDREMEDDDQKQHQVQDENVEIKSGGEKDAEGGGAEEAAAVNATAAASDNRGWSAYSDLEGDRKLVMEENEKLRKLMEGLVESGKEQLTTISALSARINQLEKMLSSSKRKKKLKMRAQK</sequence>
<feature type="domain" description="BAG" evidence="4">
    <location>
        <begin position="509"/>
        <end position="586"/>
    </location>
</feature>
<feature type="coiled-coil region" evidence="2">
    <location>
        <begin position="965"/>
        <end position="1020"/>
    </location>
</feature>
<dbReference type="GO" id="GO:0051087">
    <property type="term" value="F:protein-folding chaperone binding"/>
    <property type="evidence" value="ECO:0007669"/>
    <property type="project" value="InterPro"/>
</dbReference>
<evidence type="ECO:0000256" key="2">
    <source>
        <dbReference type="SAM" id="Coils"/>
    </source>
</evidence>
<accession>A0A9P0ZEL2</accession>
<feature type="compositionally biased region" description="Basic and acidic residues" evidence="3">
    <location>
        <begin position="902"/>
        <end position="912"/>
    </location>
</feature>
<dbReference type="FunFam" id="1.20.58.120:FF:000010">
    <property type="entry name" value="BAG family molecular chaperone regulator 6"/>
    <property type="match status" value="1"/>
</dbReference>
<feature type="compositionally biased region" description="Basic and acidic residues" evidence="3">
    <location>
        <begin position="368"/>
        <end position="378"/>
    </location>
</feature>
<feature type="compositionally biased region" description="Basic and acidic residues" evidence="3">
    <location>
        <begin position="831"/>
        <end position="857"/>
    </location>
</feature>